<evidence type="ECO:0000256" key="1">
    <source>
        <dbReference type="ARBA" id="ARBA00010954"/>
    </source>
</evidence>
<sequence>MDQQPQPNHKCKEPDRVPYSQDSAVHTRRNSTAYPGSASSPVAARKEQQRQVTDAQPGSRAAETHTMAYAVDTRLREPSTCSSPQSEPPQIPSEDDIQRKILDFREELLNLIGSIMDPYSRSCFDDADEDPPITPASLAELDMPRIINNPKLRHDVNFDRELHFRPNLDGSKGRQKMAQADRYWKALEAELVIHAWASIQRRVCPGDEGYWDRISQDALIRLPKIFTAIRDILKTLVPDYDQRAVKERLDVGHIMQQIQNGVCDLIDLGNWLAKVLKNHCAPMRDQLVDNMQKEIKRGADNNEPKKLVSGLRQLMTILEAMKLDVANHQIRHMRPLLIEDTINFQQRYNAHRMAIGKISQMDAKRWLEDNLQPLGYEPSPLPAITRGLIQDLLYNDSSSFCPQTFYLDSDRLRAMRIELHCRVYHAICRDVLLELASTFCTLSPMELENACEVLQSSVTAIVGVHGKFADRSENIAAEIVRVLLVAENNHPPFDVNMQNFAEQKLGHDLRQDCSAFRENAKILAETLIPKVQSRVREHVRLSALDLQDQLVPQVAPQRNSMGFGAICDPVPFGNDLMSTDPDEDLVGRFTHVIALHWQVWADLVYLVEPEREDDVASDNGSDSTIVQSQQGSPTVPVAQAVYAPGRKWLPVSVTVTDVPSGLPTPSPSPQPEEGSPSSNGEQGGEESLDSQQQQPA</sequence>
<reference evidence="3 4" key="1">
    <citation type="journal article" date="2023" name="G3 (Bethesda)">
        <title>A chromosome-level genome assembly of Zasmidium syzygii isolated from banana leaves.</title>
        <authorList>
            <person name="van Westerhoven A.C."/>
            <person name="Mehrabi R."/>
            <person name="Talebi R."/>
            <person name="Steentjes M.B.F."/>
            <person name="Corcolon B."/>
            <person name="Chong P.A."/>
            <person name="Kema G.H.J."/>
            <person name="Seidl M.F."/>
        </authorList>
    </citation>
    <scope>NUCLEOTIDE SEQUENCE [LARGE SCALE GENOMIC DNA]</scope>
    <source>
        <strain evidence="3 4">P124</strain>
    </source>
</reference>
<dbReference type="Proteomes" id="UP001305779">
    <property type="component" value="Unassembled WGS sequence"/>
</dbReference>
<comment type="caution">
    <text evidence="3">The sequence shown here is derived from an EMBL/GenBank/DDBJ whole genome shotgun (WGS) entry which is preliminary data.</text>
</comment>
<evidence type="ECO:0000313" key="4">
    <source>
        <dbReference type="Proteomes" id="UP001305779"/>
    </source>
</evidence>
<accession>A0ABR0E5A0</accession>
<dbReference type="PANTHER" id="PTHR12832">
    <property type="entry name" value="TESTIS-SPECIFIC PROTEIN PBS13 T-COMPLEX 11"/>
    <property type="match status" value="1"/>
</dbReference>
<organism evidence="3 4">
    <name type="scientific">Zasmidium cellare</name>
    <name type="common">Wine cellar mold</name>
    <name type="synonym">Racodium cellare</name>
    <dbReference type="NCBI Taxonomy" id="395010"/>
    <lineage>
        <taxon>Eukaryota</taxon>
        <taxon>Fungi</taxon>
        <taxon>Dikarya</taxon>
        <taxon>Ascomycota</taxon>
        <taxon>Pezizomycotina</taxon>
        <taxon>Dothideomycetes</taxon>
        <taxon>Dothideomycetidae</taxon>
        <taxon>Mycosphaerellales</taxon>
        <taxon>Mycosphaerellaceae</taxon>
        <taxon>Zasmidium</taxon>
    </lineage>
</organism>
<dbReference type="InterPro" id="IPR008862">
    <property type="entry name" value="Tcp11"/>
</dbReference>
<evidence type="ECO:0000256" key="2">
    <source>
        <dbReference type="SAM" id="MobiDB-lite"/>
    </source>
</evidence>
<dbReference type="PANTHER" id="PTHR12832:SF11">
    <property type="entry name" value="LD23868P"/>
    <property type="match status" value="1"/>
</dbReference>
<name>A0ABR0E5A0_ZASCE</name>
<evidence type="ECO:0000313" key="3">
    <source>
        <dbReference type="EMBL" id="KAK4496607.1"/>
    </source>
</evidence>
<keyword evidence="4" id="KW-1185">Reference proteome</keyword>
<feature type="compositionally biased region" description="Polar residues" evidence="2">
    <location>
        <begin position="618"/>
        <end position="633"/>
    </location>
</feature>
<proteinExistence type="inferred from homology"/>
<feature type="region of interest" description="Disordered" evidence="2">
    <location>
        <begin position="614"/>
        <end position="634"/>
    </location>
</feature>
<protein>
    <submittedName>
        <fullName evidence="3">Uncharacterized protein</fullName>
    </submittedName>
</protein>
<dbReference type="EMBL" id="JAXOVC010000010">
    <property type="protein sequence ID" value="KAK4496607.1"/>
    <property type="molecule type" value="Genomic_DNA"/>
</dbReference>
<comment type="similarity">
    <text evidence="1">Belongs to the TCP11 family.</text>
</comment>
<feature type="compositionally biased region" description="Low complexity" evidence="2">
    <location>
        <begin position="671"/>
        <end position="680"/>
    </location>
</feature>
<feature type="region of interest" description="Disordered" evidence="2">
    <location>
        <begin position="654"/>
        <end position="696"/>
    </location>
</feature>
<dbReference type="Pfam" id="PF05794">
    <property type="entry name" value="Tcp11"/>
    <property type="match status" value="1"/>
</dbReference>
<gene>
    <name evidence="3" type="ORF">PRZ48_012587</name>
</gene>
<feature type="region of interest" description="Disordered" evidence="2">
    <location>
        <begin position="1"/>
        <end position="96"/>
    </location>
</feature>
<feature type="compositionally biased region" description="Polar residues" evidence="2">
    <location>
        <begin position="20"/>
        <end position="40"/>
    </location>
</feature>